<name>A0A7T4N6V6_9BURK</name>
<dbReference type="KEGG" id="pgis:I6I06_26610"/>
<dbReference type="EMBL" id="CP066076">
    <property type="protein sequence ID" value="QQC66344.1"/>
    <property type="molecule type" value="Genomic_DNA"/>
</dbReference>
<dbReference type="Proteomes" id="UP000595610">
    <property type="component" value="Chromosome 2"/>
</dbReference>
<evidence type="ECO:0000313" key="2">
    <source>
        <dbReference type="Proteomes" id="UP000595610"/>
    </source>
</evidence>
<sequence>MAGVLTHALSGVPTVASRGTDMVAGIDTVTARAAPVQVVNADAPDDTVISAIPAKRLASQNLADACNRFKYLIEIDSRMM</sequence>
<gene>
    <name evidence="1" type="ORF">I6I06_26610</name>
</gene>
<protein>
    <submittedName>
        <fullName evidence="1">Uncharacterized protein</fullName>
    </submittedName>
</protein>
<dbReference type="RefSeq" id="WP_052400471.1">
    <property type="nucleotide sequence ID" value="NZ_CP066076.1"/>
</dbReference>
<accession>A0A7T4N6V6</accession>
<proteinExistence type="predicted"/>
<reference evidence="1 2" key="1">
    <citation type="submission" date="2020-12" db="EMBL/GenBank/DDBJ databases">
        <title>FDA dAtabase for Regulatory Grade micrObial Sequences (FDA-ARGOS): Supporting development and validation of Infectious Disease Dx tests.</title>
        <authorList>
            <person name="Nelson B."/>
            <person name="Plummer A."/>
            <person name="Tallon L."/>
            <person name="Sadzewicz L."/>
            <person name="Zhao X."/>
            <person name="Boylan J."/>
            <person name="Ott S."/>
            <person name="Bowen H."/>
            <person name="Vavikolanu K."/>
            <person name="Mehta A."/>
            <person name="Aluvathingal J."/>
            <person name="Nadendla S."/>
            <person name="Myers T."/>
            <person name="Yan Y."/>
            <person name="Sichtig H."/>
        </authorList>
    </citation>
    <scope>NUCLEOTIDE SEQUENCE [LARGE SCALE GENOMIC DNA]</scope>
    <source>
        <strain evidence="1 2">FDAARGOS_1049</strain>
    </source>
</reference>
<keyword evidence="2" id="KW-1185">Reference proteome</keyword>
<dbReference type="AlphaFoldDB" id="A0A7T4N6V6"/>
<evidence type="ECO:0000313" key="1">
    <source>
        <dbReference type="EMBL" id="QQC66344.1"/>
    </source>
</evidence>
<organism evidence="1 2">
    <name type="scientific">Paraburkholderia ginsengisoli</name>
    <dbReference type="NCBI Taxonomy" id="311231"/>
    <lineage>
        <taxon>Bacteria</taxon>
        <taxon>Pseudomonadati</taxon>
        <taxon>Pseudomonadota</taxon>
        <taxon>Betaproteobacteria</taxon>
        <taxon>Burkholderiales</taxon>
        <taxon>Burkholderiaceae</taxon>
        <taxon>Paraburkholderia</taxon>
    </lineage>
</organism>